<sequence length="410" mass="45325">LPFRGVPYSSLFRYCNREFDDEKVLIQHQKAKHFKCHICHKKLFSGPGLAIHCMQVHKETIDKIPGAVPGRDSSQMEIYGMQGIPPGTTRGDEEPDAKRDRKDDMPPMPPGPMPSMPPMMPGMPPFPPFPMMPPMMPPGNYVIFDYQGMPGMPPFMPPPPGMGMPPVPPYGMPAPPSMGSTMIGSSGPGPTPPKPGGPPSLPPDSGRDEIGGEYDTDYRSGADLNRGARDRDGYDYEGGDHYGADDYSRGGPPKDDYRSPREDFKNAPPSSRDEYGSRSGPPPEDYSRDDPDAYRGRGDYNNRGMPPYDGRDYSRGMPPHGSRFDRPPDDRFHERGPNDSYGNPMYNGNGMYDRDMSIRQGSNPTGLNSSAAAVANKIGAKTRIIHPDDHQTTSLEERRAMMIMGRSQYH</sequence>
<feature type="compositionally biased region" description="Basic and acidic residues" evidence="6">
    <location>
        <begin position="322"/>
        <end position="337"/>
    </location>
</feature>
<keyword evidence="4" id="KW-0862">Zinc</keyword>
<feature type="domain" description="C2H2-type" evidence="7">
    <location>
        <begin position="36"/>
        <end position="57"/>
    </location>
</feature>
<evidence type="ECO:0000256" key="2">
    <source>
        <dbReference type="ARBA" id="ARBA00022723"/>
    </source>
</evidence>
<feature type="non-terminal residue" evidence="8">
    <location>
        <position position="1"/>
    </location>
</feature>
<reference evidence="8 9" key="1">
    <citation type="submission" date="2014-10" db="EMBL/GenBank/DDBJ databases">
        <title>Draft genome of the hookworm Ancylostoma caninum.</title>
        <authorList>
            <person name="Mitreva M."/>
        </authorList>
    </citation>
    <scope>NUCLEOTIDE SEQUENCE [LARGE SCALE GENOMIC DNA]</scope>
    <source>
        <strain evidence="8 9">Baltimore</strain>
    </source>
</reference>
<dbReference type="OrthoDB" id="1306014at2759"/>
<dbReference type="GO" id="GO:0008270">
    <property type="term" value="F:zinc ion binding"/>
    <property type="evidence" value="ECO:0007669"/>
    <property type="project" value="UniProtKB-KW"/>
</dbReference>
<evidence type="ECO:0000259" key="7">
    <source>
        <dbReference type="PROSITE" id="PS00028"/>
    </source>
</evidence>
<dbReference type="GO" id="GO:0005634">
    <property type="term" value="C:nucleus"/>
    <property type="evidence" value="ECO:0007669"/>
    <property type="project" value="UniProtKB-SubCell"/>
</dbReference>
<dbReference type="InterPro" id="IPR013087">
    <property type="entry name" value="Znf_C2H2_type"/>
</dbReference>
<evidence type="ECO:0000313" key="9">
    <source>
        <dbReference type="Proteomes" id="UP000252519"/>
    </source>
</evidence>
<evidence type="ECO:0000256" key="1">
    <source>
        <dbReference type="ARBA" id="ARBA00004123"/>
    </source>
</evidence>
<feature type="compositionally biased region" description="Basic and acidic residues" evidence="6">
    <location>
        <begin position="205"/>
        <end position="276"/>
    </location>
</feature>
<evidence type="ECO:0000256" key="6">
    <source>
        <dbReference type="SAM" id="MobiDB-lite"/>
    </source>
</evidence>
<evidence type="ECO:0000256" key="4">
    <source>
        <dbReference type="ARBA" id="ARBA00022833"/>
    </source>
</evidence>
<comment type="subcellular location">
    <subcellularLocation>
        <location evidence="1">Nucleus</location>
    </subcellularLocation>
</comment>
<evidence type="ECO:0000313" key="8">
    <source>
        <dbReference type="EMBL" id="RCN31595.1"/>
    </source>
</evidence>
<name>A0A368FL99_ANCCA</name>
<dbReference type="PANTHER" id="PTHR23215:SF0">
    <property type="entry name" value="BUB3-INTERACTING AND GLEBS MOTIF-CONTAINING PROTEIN ZNF207"/>
    <property type="match status" value="1"/>
</dbReference>
<feature type="compositionally biased region" description="Pro residues" evidence="6">
    <location>
        <begin position="189"/>
        <end position="202"/>
    </location>
</feature>
<dbReference type="STRING" id="29170.A0A368FL99"/>
<dbReference type="PANTHER" id="PTHR23215">
    <property type="entry name" value="ZINC FINGER PROTEIN 207"/>
    <property type="match status" value="1"/>
</dbReference>
<dbReference type="EMBL" id="JOJR01001260">
    <property type="protein sequence ID" value="RCN31595.1"/>
    <property type="molecule type" value="Genomic_DNA"/>
</dbReference>
<feature type="region of interest" description="Disordered" evidence="6">
    <location>
        <begin position="175"/>
        <end position="345"/>
    </location>
</feature>
<accession>A0A368FL99</accession>
<dbReference type="PROSITE" id="PS00028">
    <property type="entry name" value="ZINC_FINGER_C2H2_1"/>
    <property type="match status" value="1"/>
</dbReference>
<protein>
    <recommendedName>
        <fullName evidence="7">C2H2-type domain-containing protein</fullName>
    </recommendedName>
</protein>
<keyword evidence="2" id="KW-0479">Metal-binding</keyword>
<feature type="compositionally biased region" description="Basic and acidic residues" evidence="6">
    <location>
        <begin position="90"/>
        <end position="105"/>
    </location>
</feature>
<dbReference type="Proteomes" id="UP000252519">
    <property type="component" value="Unassembled WGS sequence"/>
</dbReference>
<dbReference type="AlphaFoldDB" id="A0A368FL99"/>
<keyword evidence="9" id="KW-1185">Reference proteome</keyword>
<feature type="compositionally biased region" description="Basic and acidic residues" evidence="6">
    <location>
        <begin position="285"/>
        <end position="300"/>
    </location>
</feature>
<keyword evidence="5" id="KW-0539">Nucleus</keyword>
<evidence type="ECO:0000256" key="3">
    <source>
        <dbReference type="ARBA" id="ARBA00022771"/>
    </source>
</evidence>
<feature type="compositionally biased region" description="Pro residues" evidence="6">
    <location>
        <begin position="106"/>
        <end position="119"/>
    </location>
</feature>
<organism evidence="8 9">
    <name type="scientific">Ancylostoma caninum</name>
    <name type="common">Dog hookworm</name>
    <dbReference type="NCBI Taxonomy" id="29170"/>
    <lineage>
        <taxon>Eukaryota</taxon>
        <taxon>Metazoa</taxon>
        <taxon>Ecdysozoa</taxon>
        <taxon>Nematoda</taxon>
        <taxon>Chromadorea</taxon>
        <taxon>Rhabditida</taxon>
        <taxon>Rhabditina</taxon>
        <taxon>Rhabditomorpha</taxon>
        <taxon>Strongyloidea</taxon>
        <taxon>Ancylostomatidae</taxon>
        <taxon>Ancylostomatinae</taxon>
        <taxon>Ancylostoma</taxon>
    </lineage>
</organism>
<dbReference type="CDD" id="cd20908">
    <property type="entry name" value="SUF4-like"/>
    <property type="match status" value="1"/>
</dbReference>
<comment type="caution">
    <text evidence="8">The sequence shown here is derived from an EMBL/GenBank/DDBJ whole genome shotgun (WGS) entry which is preliminary data.</text>
</comment>
<keyword evidence="3" id="KW-0863">Zinc-finger</keyword>
<feature type="region of interest" description="Disordered" evidence="6">
    <location>
        <begin position="81"/>
        <end position="119"/>
    </location>
</feature>
<evidence type="ECO:0000256" key="5">
    <source>
        <dbReference type="ARBA" id="ARBA00023242"/>
    </source>
</evidence>
<gene>
    <name evidence="8" type="ORF">ANCCAN_22610</name>
</gene>
<proteinExistence type="predicted"/>